<keyword evidence="1" id="KW-1133">Transmembrane helix</keyword>
<dbReference type="STRING" id="428990.SAMN06295987_101836"/>
<evidence type="ECO:0000259" key="2">
    <source>
        <dbReference type="Pfam" id="PF07811"/>
    </source>
</evidence>
<organism evidence="3 4">
    <name type="scientific">Novosphingobium mathurense</name>
    <dbReference type="NCBI Taxonomy" id="428990"/>
    <lineage>
        <taxon>Bacteria</taxon>
        <taxon>Pseudomonadati</taxon>
        <taxon>Pseudomonadota</taxon>
        <taxon>Alphaproteobacteria</taxon>
        <taxon>Sphingomonadales</taxon>
        <taxon>Sphingomonadaceae</taxon>
        <taxon>Novosphingobium</taxon>
    </lineage>
</organism>
<reference evidence="4" key="1">
    <citation type="submission" date="2017-02" db="EMBL/GenBank/DDBJ databases">
        <authorList>
            <person name="Varghese N."/>
            <person name="Submissions S."/>
        </authorList>
    </citation>
    <scope>NUCLEOTIDE SEQUENCE [LARGE SCALE GENOMIC DNA]</scope>
    <source>
        <strain evidence="4">SM117</strain>
    </source>
</reference>
<gene>
    <name evidence="3" type="ORF">SAMN06295987_101836</name>
</gene>
<keyword evidence="1" id="KW-0472">Membrane</keyword>
<dbReference type="EMBL" id="FVZE01000001">
    <property type="protein sequence ID" value="SLJ88641.1"/>
    <property type="molecule type" value="Genomic_DNA"/>
</dbReference>
<keyword evidence="4" id="KW-1185">Reference proteome</keyword>
<keyword evidence="1" id="KW-0812">Transmembrane</keyword>
<feature type="domain" description="TadE-like" evidence="2">
    <location>
        <begin position="19"/>
        <end position="61"/>
    </location>
</feature>
<sequence>MSSILKQPRPGRFTRDERGGVLVEFALLAPLFFTLLIGVLQIGMQIQNWNAIRNLASDGARFAVVEYQRGHASQADLISTWMRSRGVGSRYNLNTDRLGITVTSQTSRITDALEMQIKVTYDAPDYLAFVPGNLLQLTYKRPVFLLKDA</sequence>
<protein>
    <submittedName>
        <fullName evidence="3">Flp pilus assembly protein TadG</fullName>
    </submittedName>
</protein>
<dbReference type="Pfam" id="PF07811">
    <property type="entry name" value="TadE"/>
    <property type="match status" value="1"/>
</dbReference>
<proteinExistence type="predicted"/>
<evidence type="ECO:0000313" key="4">
    <source>
        <dbReference type="Proteomes" id="UP000190989"/>
    </source>
</evidence>
<evidence type="ECO:0000256" key="1">
    <source>
        <dbReference type="SAM" id="Phobius"/>
    </source>
</evidence>
<evidence type="ECO:0000313" key="3">
    <source>
        <dbReference type="EMBL" id="SLJ88641.1"/>
    </source>
</evidence>
<dbReference type="Proteomes" id="UP000190989">
    <property type="component" value="Unassembled WGS sequence"/>
</dbReference>
<dbReference type="AlphaFoldDB" id="A0A1U6GYN3"/>
<feature type="transmembrane region" description="Helical" evidence="1">
    <location>
        <begin position="21"/>
        <end position="44"/>
    </location>
</feature>
<name>A0A1U6GYN3_9SPHN</name>
<accession>A0A1U6GYN3</accession>
<dbReference type="InterPro" id="IPR012495">
    <property type="entry name" value="TadE-like_dom"/>
</dbReference>
<dbReference type="RefSeq" id="WP_054944480.1">
    <property type="nucleotide sequence ID" value="NZ_FVZE01000001.1"/>
</dbReference>